<reference evidence="2 3" key="1">
    <citation type="submission" date="2018-04" db="EMBL/GenBank/DDBJ databases">
        <title>Genomic Encyclopedia of Archaeal and Bacterial Type Strains, Phase II (KMG-II): from individual species to whole genera.</title>
        <authorList>
            <person name="Goeker M."/>
        </authorList>
    </citation>
    <scope>NUCLEOTIDE SEQUENCE [LARGE SCALE GENOMIC DNA]</scope>
    <source>
        <strain evidence="2 3">DSM 23082</strain>
    </source>
</reference>
<keyword evidence="1" id="KW-0802">TPR repeat</keyword>
<gene>
    <name evidence="2" type="ORF">C8P64_1990</name>
</gene>
<feature type="repeat" description="TPR" evidence="1">
    <location>
        <begin position="79"/>
        <end position="112"/>
    </location>
</feature>
<dbReference type="PANTHER" id="PTHR12558">
    <property type="entry name" value="CELL DIVISION CYCLE 16,23,27"/>
    <property type="match status" value="1"/>
</dbReference>
<dbReference type="PROSITE" id="PS50005">
    <property type="entry name" value="TPR"/>
    <property type="match status" value="1"/>
</dbReference>
<dbReference type="SUPFAM" id="SSF48452">
    <property type="entry name" value="TPR-like"/>
    <property type="match status" value="1"/>
</dbReference>
<dbReference type="InterPro" id="IPR019734">
    <property type="entry name" value="TPR_rpt"/>
</dbReference>
<proteinExistence type="predicted"/>
<sequence length="267" mass="31333">MINFGKLHSQELVIDELQRIQYLIQMENFEKAIEFSKKLDDSLFCEKNELLGFSYKNIGNYSLAINHYKTYIEQCNPSYIQRINLGDAYFKIDSLDSAEKQFKEVIKSNPKMGLAYFNIGQIEYIRNNKKEAADFYLKAVNNTGSTLNFDYVEMMIQTLIDLKDYEKAIKFSDEVIGMWEQNTNEYKYSEILKAMIYGEMGEYEKAIKNIDDIIATQIEHPAILLEAYSNKLRFFDKLKDKNKACLEYDKIKNIDPNAPILKKYDCK</sequence>
<dbReference type="InterPro" id="IPR011990">
    <property type="entry name" value="TPR-like_helical_dom_sf"/>
</dbReference>
<protein>
    <submittedName>
        <fullName evidence="2">Tetratricopeptide repeat protein</fullName>
    </submittedName>
</protein>
<dbReference type="PANTHER" id="PTHR12558:SF13">
    <property type="entry name" value="CELL DIVISION CYCLE PROTEIN 27 HOMOLOG"/>
    <property type="match status" value="1"/>
</dbReference>
<dbReference type="EMBL" id="QBKQ01000002">
    <property type="protein sequence ID" value="PTX43462.1"/>
    <property type="molecule type" value="Genomic_DNA"/>
</dbReference>
<accession>A0A2T6AI38</accession>
<dbReference type="AlphaFoldDB" id="A0A2T6AI38"/>
<dbReference type="SMART" id="SM00028">
    <property type="entry name" value="TPR"/>
    <property type="match status" value="4"/>
</dbReference>
<dbReference type="Pfam" id="PF13181">
    <property type="entry name" value="TPR_8"/>
    <property type="match status" value="1"/>
</dbReference>
<keyword evidence="3" id="KW-1185">Reference proteome</keyword>
<name>A0A2T6AI38_9FLAO</name>
<evidence type="ECO:0000313" key="3">
    <source>
        <dbReference type="Proteomes" id="UP000244174"/>
    </source>
</evidence>
<evidence type="ECO:0000256" key="1">
    <source>
        <dbReference type="PROSITE-ProRule" id="PRU00339"/>
    </source>
</evidence>
<comment type="caution">
    <text evidence="2">The sequence shown here is derived from an EMBL/GenBank/DDBJ whole genome shotgun (WGS) entry which is preliminary data.</text>
</comment>
<evidence type="ECO:0000313" key="2">
    <source>
        <dbReference type="EMBL" id="PTX43462.1"/>
    </source>
</evidence>
<dbReference type="Pfam" id="PF13432">
    <property type="entry name" value="TPR_16"/>
    <property type="match status" value="1"/>
</dbReference>
<dbReference type="Gene3D" id="1.25.40.10">
    <property type="entry name" value="Tetratricopeptide repeat domain"/>
    <property type="match status" value="2"/>
</dbReference>
<dbReference type="Proteomes" id="UP000244174">
    <property type="component" value="Unassembled WGS sequence"/>
</dbReference>
<organism evidence="2 3">
    <name type="scientific">Christiangramia gaetbulicola</name>
    <dbReference type="NCBI Taxonomy" id="703340"/>
    <lineage>
        <taxon>Bacteria</taxon>
        <taxon>Pseudomonadati</taxon>
        <taxon>Bacteroidota</taxon>
        <taxon>Flavobacteriia</taxon>
        <taxon>Flavobacteriales</taxon>
        <taxon>Flavobacteriaceae</taxon>
        <taxon>Christiangramia</taxon>
    </lineage>
</organism>